<feature type="compositionally biased region" description="Low complexity" evidence="1">
    <location>
        <begin position="238"/>
        <end position="250"/>
    </location>
</feature>
<feature type="transmembrane region" description="Helical" evidence="2">
    <location>
        <begin position="109"/>
        <end position="131"/>
    </location>
</feature>
<keyword evidence="2" id="KW-0812">Transmembrane</keyword>
<evidence type="ECO:0000256" key="2">
    <source>
        <dbReference type="SAM" id="Phobius"/>
    </source>
</evidence>
<name>A0A2T2NZR5_CORCC</name>
<evidence type="ECO:0000313" key="3">
    <source>
        <dbReference type="EMBL" id="PSN70920.1"/>
    </source>
</evidence>
<feature type="transmembrane region" description="Helical" evidence="2">
    <location>
        <begin position="319"/>
        <end position="337"/>
    </location>
</feature>
<organism evidence="3 4">
    <name type="scientific">Corynespora cassiicola Philippines</name>
    <dbReference type="NCBI Taxonomy" id="1448308"/>
    <lineage>
        <taxon>Eukaryota</taxon>
        <taxon>Fungi</taxon>
        <taxon>Dikarya</taxon>
        <taxon>Ascomycota</taxon>
        <taxon>Pezizomycotina</taxon>
        <taxon>Dothideomycetes</taxon>
        <taxon>Pleosporomycetidae</taxon>
        <taxon>Pleosporales</taxon>
        <taxon>Corynesporascaceae</taxon>
        <taxon>Corynespora</taxon>
    </lineage>
</organism>
<feature type="transmembrane region" description="Helical" evidence="2">
    <location>
        <begin position="143"/>
        <end position="161"/>
    </location>
</feature>
<dbReference type="EMBL" id="KZ678131">
    <property type="protein sequence ID" value="PSN70920.1"/>
    <property type="molecule type" value="Genomic_DNA"/>
</dbReference>
<feature type="transmembrane region" description="Helical" evidence="2">
    <location>
        <begin position="41"/>
        <end position="63"/>
    </location>
</feature>
<sequence length="546" mass="62011">MPPSTSGTPAPSLNGPATLIPNKNPMYIQTLYAHRLQFYRAILALLTGVHLSFTVSYLYFVIATQRSTLIAPVLLSSLVSLSSRLIWIPLFKSPEQFAGYKRPGRRYRAVVLGTAVATTVPGFGVNIWMLARSWTLKTGRVQSLGAVWAWGVACSMAWYMVGRFLWDWDGGGGFEPVVRGLDAVIEEYRDDVSEGEEIVEGELERAWREQRERQRNASLIDQEGHVPPSEETNEGNEQEQQQNQHGESQSLDPAPAPPYLRCPTLARFDYVPQRHIGLHTWPSLPIFPLVSSIGATIILFPILLFVAANASSRHPAPTAHASLYMPLAIYLLAFYTLKHQHRASLFERRSLPPPEPWMEVRSGLLPWLGSMWRKSFADRLTRKDPRMRAFPHHARNKEAALRTRAYIQAYNEVGPGEATCRGYWGHQGREWKSIFRTRPTAVRLGYLVLVILVWVKGYWAVFAVNAIKLLEEYSKDPATTEGDWVRYRQIMTLDVWIFAYATPLFIFLLLDVLMLGTSLVVLWGRCISDYVEREKRGEIRIGVDTL</sequence>
<feature type="region of interest" description="Disordered" evidence="1">
    <location>
        <begin position="214"/>
        <end position="256"/>
    </location>
</feature>
<evidence type="ECO:0000256" key="1">
    <source>
        <dbReference type="SAM" id="MobiDB-lite"/>
    </source>
</evidence>
<dbReference type="OrthoDB" id="3793902at2759"/>
<feature type="transmembrane region" description="Helical" evidence="2">
    <location>
        <begin position="444"/>
        <end position="467"/>
    </location>
</feature>
<feature type="transmembrane region" description="Helical" evidence="2">
    <location>
        <begin position="69"/>
        <end position="88"/>
    </location>
</feature>
<keyword evidence="2" id="KW-0472">Membrane</keyword>
<keyword evidence="4" id="KW-1185">Reference proteome</keyword>
<dbReference type="AlphaFoldDB" id="A0A2T2NZR5"/>
<protein>
    <submittedName>
        <fullName evidence="3">Uncharacterized protein</fullName>
    </submittedName>
</protein>
<accession>A0A2T2NZR5</accession>
<dbReference type="Proteomes" id="UP000240883">
    <property type="component" value="Unassembled WGS sequence"/>
</dbReference>
<proteinExistence type="predicted"/>
<keyword evidence="2" id="KW-1133">Transmembrane helix</keyword>
<feature type="transmembrane region" description="Helical" evidence="2">
    <location>
        <begin position="497"/>
        <end position="523"/>
    </location>
</feature>
<feature type="transmembrane region" description="Helical" evidence="2">
    <location>
        <begin position="284"/>
        <end position="307"/>
    </location>
</feature>
<reference evidence="3 4" key="1">
    <citation type="journal article" date="2018" name="Front. Microbiol.">
        <title>Genome-Wide Analysis of Corynespora cassiicola Leaf Fall Disease Putative Effectors.</title>
        <authorList>
            <person name="Lopez D."/>
            <person name="Ribeiro S."/>
            <person name="Label P."/>
            <person name="Fumanal B."/>
            <person name="Venisse J.S."/>
            <person name="Kohler A."/>
            <person name="de Oliveira R.R."/>
            <person name="Labutti K."/>
            <person name="Lipzen A."/>
            <person name="Lail K."/>
            <person name="Bauer D."/>
            <person name="Ohm R.A."/>
            <person name="Barry K.W."/>
            <person name="Spatafora J."/>
            <person name="Grigoriev I.V."/>
            <person name="Martin F.M."/>
            <person name="Pujade-Renaud V."/>
        </authorList>
    </citation>
    <scope>NUCLEOTIDE SEQUENCE [LARGE SCALE GENOMIC DNA]</scope>
    <source>
        <strain evidence="3 4">Philippines</strain>
    </source>
</reference>
<gene>
    <name evidence="3" type="ORF">BS50DRAFT_570350</name>
</gene>
<evidence type="ECO:0000313" key="4">
    <source>
        <dbReference type="Proteomes" id="UP000240883"/>
    </source>
</evidence>